<dbReference type="GO" id="GO:0016491">
    <property type="term" value="F:oxidoreductase activity"/>
    <property type="evidence" value="ECO:0007669"/>
    <property type="project" value="UniProtKB-KW"/>
</dbReference>
<evidence type="ECO:0000313" key="5">
    <source>
        <dbReference type="Proteomes" id="UP000011863"/>
    </source>
</evidence>
<name>A0A6C7ECL5_ILUCY</name>
<protein>
    <submittedName>
        <fullName evidence="4">Putative oxidoreductase</fullName>
    </submittedName>
</protein>
<feature type="domain" description="D-isomer specific 2-hydroxyacid dehydrogenase NAD-binding" evidence="3">
    <location>
        <begin position="115"/>
        <end position="286"/>
    </location>
</feature>
<dbReference type="Pfam" id="PF02826">
    <property type="entry name" value="2-Hacid_dh_C"/>
    <property type="match status" value="1"/>
</dbReference>
<evidence type="ECO:0000259" key="3">
    <source>
        <dbReference type="Pfam" id="PF02826"/>
    </source>
</evidence>
<dbReference type="GO" id="GO:0051287">
    <property type="term" value="F:NAD binding"/>
    <property type="evidence" value="ECO:0007669"/>
    <property type="project" value="InterPro"/>
</dbReference>
<evidence type="ECO:0000256" key="1">
    <source>
        <dbReference type="ARBA" id="ARBA00023002"/>
    </source>
</evidence>
<dbReference type="InterPro" id="IPR006140">
    <property type="entry name" value="D-isomer_DH_NAD-bd"/>
</dbReference>
<dbReference type="SUPFAM" id="SSF51735">
    <property type="entry name" value="NAD(P)-binding Rossmann-fold domains"/>
    <property type="match status" value="1"/>
</dbReference>
<gene>
    <name evidence="4" type="ORF">YM304_41930</name>
</gene>
<dbReference type="PANTHER" id="PTHR43333">
    <property type="entry name" value="2-HACID_DH_C DOMAIN-CONTAINING PROTEIN"/>
    <property type="match status" value="1"/>
</dbReference>
<dbReference type="Proteomes" id="UP000011863">
    <property type="component" value="Chromosome"/>
</dbReference>
<keyword evidence="1" id="KW-0560">Oxidoreductase</keyword>
<evidence type="ECO:0000313" key="4">
    <source>
        <dbReference type="EMBL" id="BAN04507.1"/>
    </source>
</evidence>
<dbReference type="KEGG" id="aym:YM304_41930"/>
<dbReference type="CDD" id="cd12164">
    <property type="entry name" value="GDH_like_2"/>
    <property type="match status" value="1"/>
</dbReference>
<keyword evidence="2" id="KW-0520">NAD</keyword>
<keyword evidence="5" id="KW-1185">Reference proteome</keyword>
<accession>A0A6C7ECL5</accession>
<sequence>MGGWHAESMKPLVPFVRNVEWEPHDELVEQLRAAMPEIDVVVHADIPSERLGEATVAVVDGPSAEQLSSLSNLRFVQSTWAGVEAILPAVPEGVAVARMVDPQLALTMAEAVLAWTLYLHRDMPRYARQQTAREWIEQPPVRASSRRVSVLGLGALGTVAATTLRDQRFDVAGWSRSPKLVDGVECHHGTDGFTAVLERSDIVINLLPHTAATVGLLGTDAFASMRPGSSIVNFGRGPTIDDDALLAALDSGHLDHAVLDVFDVEPLPESHRFWSHPSVTVLPHISGPTSTDTAAIIAADNIRRFLADGTMPSDAMVDRERGY</sequence>
<reference evidence="4 5" key="1">
    <citation type="journal article" date="2013" name="Int. J. Syst. Evol. Microbiol.">
        <title>Ilumatobacter nonamiense sp. nov. and Ilumatobacter coccineum sp. nov., isolated from seashore sand.</title>
        <authorList>
            <person name="Matsumoto A."/>
            <person name="Kasai H."/>
            <person name="Matsuo Y."/>
            <person name="Shizuri Y."/>
            <person name="Ichikawa N."/>
            <person name="Fujita N."/>
            <person name="Omura S."/>
            <person name="Takahashi Y."/>
        </authorList>
    </citation>
    <scope>NUCLEOTIDE SEQUENCE [LARGE SCALE GENOMIC DNA]</scope>
    <source>
        <strain evidence="5">NBRC 103263 / KCTC 29153 / YM16-304</strain>
    </source>
</reference>
<dbReference type="PANTHER" id="PTHR43333:SF1">
    <property type="entry name" value="D-ISOMER SPECIFIC 2-HYDROXYACID DEHYDROGENASE NAD-BINDING DOMAIN-CONTAINING PROTEIN"/>
    <property type="match status" value="1"/>
</dbReference>
<dbReference type="AlphaFoldDB" id="A0A6C7ECL5"/>
<proteinExistence type="predicted"/>
<evidence type="ECO:0000256" key="2">
    <source>
        <dbReference type="ARBA" id="ARBA00023027"/>
    </source>
</evidence>
<dbReference type="EMBL" id="AP012057">
    <property type="protein sequence ID" value="BAN04507.1"/>
    <property type="molecule type" value="Genomic_DNA"/>
</dbReference>
<dbReference type="Gene3D" id="3.40.50.720">
    <property type="entry name" value="NAD(P)-binding Rossmann-like Domain"/>
    <property type="match status" value="2"/>
</dbReference>
<organism evidence="4 5">
    <name type="scientific">Ilumatobacter coccineus (strain NBRC 103263 / KCTC 29153 / YM16-304)</name>
    <dbReference type="NCBI Taxonomy" id="1313172"/>
    <lineage>
        <taxon>Bacteria</taxon>
        <taxon>Bacillati</taxon>
        <taxon>Actinomycetota</taxon>
        <taxon>Acidimicrobiia</taxon>
        <taxon>Acidimicrobiales</taxon>
        <taxon>Ilumatobacteraceae</taxon>
        <taxon>Ilumatobacter</taxon>
    </lineage>
</organism>
<dbReference type="SUPFAM" id="SSF52283">
    <property type="entry name" value="Formate/glycerate dehydrogenase catalytic domain-like"/>
    <property type="match status" value="1"/>
</dbReference>
<dbReference type="InterPro" id="IPR036291">
    <property type="entry name" value="NAD(P)-bd_dom_sf"/>
</dbReference>